<dbReference type="InterPro" id="IPR020845">
    <property type="entry name" value="AMP-binding_CS"/>
</dbReference>
<dbReference type="Gene3D" id="3.30.559.30">
    <property type="entry name" value="Nonribosomal peptide synthetase, condensation domain"/>
    <property type="match status" value="1"/>
</dbReference>
<feature type="domain" description="Carrier" evidence="7">
    <location>
        <begin position="475"/>
        <end position="550"/>
    </location>
</feature>
<dbReference type="NCBIfam" id="TIGR01746">
    <property type="entry name" value="Thioester-redct"/>
    <property type="match status" value="1"/>
</dbReference>
<dbReference type="Gene3D" id="3.30.70.3290">
    <property type="match status" value="1"/>
</dbReference>
<dbReference type="InterPro" id="IPR001242">
    <property type="entry name" value="Condensation_dom"/>
</dbReference>
<dbReference type="NCBIfam" id="TIGR01733">
    <property type="entry name" value="AA-adenyl-dom"/>
    <property type="match status" value="1"/>
</dbReference>
<dbReference type="InterPro" id="IPR045851">
    <property type="entry name" value="AMP-bd_C_sf"/>
</dbReference>
<dbReference type="CDD" id="cd19531">
    <property type="entry name" value="LCL_NRPS-like"/>
    <property type="match status" value="1"/>
</dbReference>
<dbReference type="InterPro" id="IPR016035">
    <property type="entry name" value="Acyl_Trfase/lysoPLipase"/>
</dbReference>
<evidence type="ECO:0000256" key="6">
    <source>
        <dbReference type="ARBA" id="ARBA00029443"/>
    </source>
</evidence>
<evidence type="ECO:0000256" key="3">
    <source>
        <dbReference type="ARBA" id="ARBA00022450"/>
    </source>
</evidence>
<evidence type="ECO:0000256" key="2">
    <source>
        <dbReference type="ARBA" id="ARBA00006432"/>
    </source>
</evidence>
<dbReference type="Pfam" id="PF00698">
    <property type="entry name" value="Acyl_transf_1"/>
    <property type="match status" value="1"/>
</dbReference>
<dbReference type="InterPro" id="IPR010071">
    <property type="entry name" value="AA_adenyl_dom"/>
</dbReference>
<dbReference type="FunFam" id="3.40.50.980:FF:000001">
    <property type="entry name" value="Non-ribosomal peptide synthetase"/>
    <property type="match status" value="1"/>
</dbReference>
<comment type="similarity">
    <text evidence="2">Belongs to the ATP-dependent AMP-binding enzyme family.</text>
</comment>
<sequence>MQFDNNQTVSKKPNYYLFPITAKNSDELRKVADRLSSHLLLEEKQSLPDLAYTYQIGKRMFDYRLALTVNSSEQLAQLCEEISRTEGNIPDTFYSNVKSKKDVVFMFTGQGSQYSGMGKILYESSSVIKNTLDECEEILKGHLPQPLLQYLFSEQLGKELNDTRITQPALFALEYALAKLWMSWGIQPTMMIGHSLGEYVAACVGGGLTLKEGLLLVMNRGRLMHELCEQGAMVSLIGSVEEVKYFLDSTKGLVDISAINSSNQVVISGTRDGVDHLCELWEQNGGVFKKLPVSHAFHSFMMEPMLKEFSKYLEKIDWQPLKYPIVSNFAGELETIMGSDYWCKQLRNPVQFLKGIKWLNKSDIDVFLEIGPQPILHNLCMKEVGGNRLFLKSLDSQKPDWNTLLSSVGKAWCYGVDLDLRALSSDFKYSRVHVPTYPFSNKEYSMNQKEEIFGSNINRLNSIDIEIKQSDLCTNKNINIEEILMSFFYDVLGVNNIGINGDFFELGGDSLNAIQLQARIQKEFDVDLTLEDLFQLRSIDKLTGKIKTIQKEMKVKSEDIKIDNIPSMQKQQNYVLSNAQQRIYFLSKMHTDEAFYNLPSAMILQGDLDVEILKTAIKKTFDRHEQLRANFDIKGEKLVQIIDEKMVLDIPVIDWSHYNMNEQKKMQLEMLLEESKLIFNLEDGPLFRVCIVKLGSNRNMLLINAHHIVFDAWSMNILLRDINEFYKYLTVNKVPNLPKINLRYVEYANWFLSDKKNEEFLKSRDFWHNQLDGELPVLDLSQDYLRPRVQNYKGASHQRYLDRYLVKGLHKLARKYNSTMYTLLLTAFQVMLHRYSGQTDIIVGTSVAGRNEQSTENVIGMFVNTVAMRLDMSDNPCFNDLLEQARSLTLEVLSHQDYPFDKLVEELKPLRDESRSPIFSVLFSMLKHTQGEKDFCGNTVEAIQPQSVFSKFDLTLMASEDENGISLYLEYSTALFKDSTISRMMDNFIHLLNSIVESPISRISELDILSVREKKRLLSYNEPKTFYSQKETVHSLLSKQAKYNSQKIAIRYKDEALTFGELDEQSNALAHYLRKIGIGTETHVAIMCDRSPQLVVSILGILKAGGTYIPIDPSYPTERINYLLEDSEASIVITQQSFIYSINNFRGQCVTIEEMNTKIMEYSIAPLLENSSAENLAYIIYTSGSTGSPKGVQVKHSGLVNYLKQAKSIYNSDKEGSFPLYSSISFDLTVTSLFLPLITGNTIFIQPAELEGITLITKMAGVDDFMSAKFTPAHLELLIQDAKINGTGMKGLRNVIVGGESLSPELVRSWFSYYPQTILYNEYGPTETVVGCIVQRLSPEMKFDRNIVPIGRPINNMKVYLFDNQKQPVPIGVKGEIYIGGPGVARGYLNKNHQTNRVFLENEVIPGEILYKTGDIARYLEDGTLEYLGRLDNQVKIRGFRIELEEIRLTLLKHIAIIDCLITTDIDSSGDKRLLAYIVTRTKVSNNEILSFLEKYLPEYMIPNRIISISNIPLTTNGKVDFNGLPPIDMSEVIVDENPRSEVIMSENEIQNWIAELWKESLGLNSISLKADFFNIGGHSLKILPIIVKIKPKFPNVQVQDFFTHRTIESLGRFLYLNHQKTNGFVNEHELSKGKLQEWILDLWKETLELDEIDIYDDFFKIGGHSLKILPIIVKIKQNYPKIQVQDFFTYRNVASLTEFLFCKEDILEINQLDAGCGNDSNMLSELITLDSETEESSTCEMFTRIEPNAVLLTGGTGFLGAHVLYELLEQTSAHVYCLVRPSTKLSLLERINNKMEYYFGETVRDRIKDRVTVINADLGKTELGISMEHMRLIKEHVDMIIHCAADVRHYGDEKHFDKINVGGTKRLLELAKEIPNVHFHYVSTISIVGWSKNDPDEYILYEKDFDRGQVLDNVYTKSKFNAEKLVREANNNGIPASIYRVGNLVAHSKSGQFQQNIETDAFYRILKAFILLGVAPKSLGELDLTPIDYCSQALVKLAIQKESIGETFHLCNPKHLTLEGLAHLLQSFGYSLTLLKPEKFNEFLFSENRPIDHEKALELIIAQQEGSAVAGKIVRIDSQKTNLALDKLGVNCPEPNRNFIYLILKNAIERGFIPMPKLWDIIEYEKEESATL</sequence>
<protein>
    <submittedName>
        <fullName evidence="8">Amino acid adenylation domain-containing protein/thioester reductase-like protein</fullName>
    </submittedName>
</protein>
<dbReference type="InterPro" id="IPR016036">
    <property type="entry name" value="Malonyl_transacylase_ACP-bd"/>
</dbReference>
<dbReference type="FunFam" id="3.40.50.12780:FF:000012">
    <property type="entry name" value="Non-ribosomal peptide synthetase"/>
    <property type="match status" value="1"/>
</dbReference>
<dbReference type="InterPro" id="IPR036736">
    <property type="entry name" value="ACP-like_sf"/>
</dbReference>
<dbReference type="Gene3D" id="3.40.366.10">
    <property type="entry name" value="Malonyl-Coenzyme A Acyl Carrier Protein, domain 2"/>
    <property type="match status" value="1"/>
</dbReference>
<dbReference type="Gene3D" id="3.30.300.30">
    <property type="match status" value="1"/>
</dbReference>
<dbReference type="InterPro" id="IPR036291">
    <property type="entry name" value="NAD(P)-bd_dom_sf"/>
</dbReference>
<evidence type="ECO:0000256" key="4">
    <source>
        <dbReference type="ARBA" id="ARBA00022553"/>
    </source>
</evidence>
<dbReference type="GO" id="GO:0043041">
    <property type="term" value="P:amino acid activation for nonribosomal peptide biosynthetic process"/>
    <property type="evidence" value="ECO:0007669"/>
    <property type="project" value="TreeGrafter"/>
</dbReference>
<gene>
    <name evidence="8" type="ORF">H4683_003960</name>
</gene>
<evidence type="ECO:0000313" key="9">
    <source>
        <dbReference type="Proteomes" id="UP000658225"/>
    </source>
</evidence>
<dbReference type="PANTHER" id="PTHR45527:SF1">
    <property type="entry name" value="FATTY ACID SYNTHASE"/>
    <property type="match status" value="1"/>
</dbReference>
<evidence type="ECO:0000256" key="5">
    <source>
        <dbReference type="ARBA" id="ARBA00022598"/>
    </source>
</evidence>
<dbReference type="Pfam" id="PF00550">
    <property type="entry name" value="PP-binding"/>
    <property type="match status" value="3"/>
</dbReference>
<feature type="domain" description="Carrier" evidence="7">
    <location>
        <begin position="1545"/>
        <end position="1619"/>
    </location>
</feature>
<dbReference type="EMBL" id="JADBEL010000038">
    <property type="protein sequence ID" value="MBE1556834.1"/>
    <property type="molecule type" value="Genomic_DNA"/>
</dbReference>
<dbReference type="SUPFAM" id="SSF47336">
    <property type="entry name" value="ACP-like"/>
    <property type="match status" value="3"/>
</dbReference>
<dbReference type="Proteomes" id="UP000658225">
    <property type="component" value="Unassembled WGS sequence"/>
</dbReference>
<dbReference type="GO" id="GO:0016874">
    <property type="term" value="F:ligase activity"/>
    <property type="evidence" value="ECO:0007669"/>
    <property type="project" value="UniProtKB-KW"/>
</dbReference>
<dbReference type="InterPro" id="IPR001227">
    <property type="entry name" value="Ac_transferase_dom_sf"/>
</dbReference>
<dbReference type="Gene3D" id="3.30.559.10">
    <property type="entry name" value="Chloramphenicol acetyltransferase-like domain"/>
    <property type="match status" value="1"/>
</dbReference>
<dbReference type="CDD" id="cd05235">
    <property type="entry name" value="SDR_e1"/>
    <property type="match status" value="1"/>
</dbReference>
<comment type="caution">
    <text evidence="8">The sequence shown here is derived from an EMBL/GenBank/DDBJ whole genome shotgun (WGS) entry which is preliminary data.</text>
</comment>
<dbReference type="InterPro" id="IPR009081">
    <property type="entry name" value="PP-bd_ACP"/>
</dbReference>
<dbReference type="PROSITE" id="PS00455">
    <property type="entry name" value="AMP_BINDING"/>
    <property type="match status" value="1"/>
</dbReference>
<dbReference type="GO" id="GO:0005829">
    <property type="term" value="C:cytosol"/>
    <property type="evidence" value="ECO:0007669"/>
    <property type="project" value="TreeGrafter"/>
</dbReference>
<evidence type="ECO:0000256" key="1">
    <source>
        <dbReference type="ARBA" id="ARBA00001957"/>
    </source>
</evidence>
<keyword evidence="9" id="KW-1185">Reference proteome</keyword>
<dbReference type="Gene3D" id="1.10.1200.10">
    <property type="entry name" value="ACP-like"/>
    <property type="match status" value="3"/>
</dbReference>
<dbReference type="RefSeq" id="WP_192600448.1">
    <property type="nucleotide sequence ID" value="NZ_JADBEL010000038.1"/>
</dbReference>
<comment type="similarity">
    <text evidence="6">In the C-terminal section; belongs to the NRP synthetase family.</text>
</comment>
<dbReference type="PROSITE" id="PS50075">
    <property type="entry name" value="CARRIER"/>
    <property type="match status" value="2"/>
</dbReference>
<dbReference type="InterPro" id="IPR014043">
    <property type="entry name" value="Acyl_transferase_dom"/>
</dbReference>
<reference evidence="8" key="1">
    <citation type="submission" date="2020-10" db="EMBL/GenBank/DDBJ databases">
        <title>Genomic Encyclopedia of Type Strains, Phase IV (KMG-IV): sequencing the most valuable type-strain genomes for metagenomic binning, comparative biology and taxonomic classification.</title>
        <authorList>
            <person name="Goeker M."/>
        </authorList>
    </citation>
    <scope>NUCLEOTIDE SEQUENCE</scope>
    <source>
        <strain evidence="8">DSM 13886</strain>
    </source>
</reference>
<dbReference type="Gene3D" id="3.40.50.720">
    <property type="entry name" value="NAD(P)-binding Rossmann-like Domain"/>
    <property type="match status" value="1"/>
</dbReference>
<dbReference type="SUPFAM" id="SSF56801">
    <property type="entry name" value="Acetyl-CoA synthetase-like"/>
    <property type="match status" value="1"/>
</dbReference>
<dbReference type="InterPro" id="IPR023213">
    <property type="entry name" value="CAT-like_dom_sf"/>
</dbReference>
<dbReference type="SMART" id="SM00827">
    <property type="entry name" value="PKS_AT"/>
    <property type="match status" value="1"/>
</dbReference>
<evidence type="ECO:0000313" key="8">
    <source>
        <dbReference type="EMBL" id="MBE1556834.1"/>
    </source>
</evidence>
<dbReference type="Pfam" id="PF22621">
    <property type="entry name" value="CurL-like_PKS_C"/>
    <property type="match status" value="1"/>
</dbReference>
<dbReference type="GO" id="GO:0044550">
    <property type="term" value="P:secondary metabolite biosynthetic process"/>
    <property type="evidence" value="ECO:0007669"/>
    <property type="project" value="TreeGrafter"/>
</dbReference>
<dbReference type="Pfam" id="PF07993">
    <property type="entry name" value="NAD_binding_4"/>
    <property type="match status" value="1"/>
</dbReference>
<dbReference type="CDD" id="cd05930">
    <property type="entry name" value="A_NRPS"/>
    <property type="match status" value="1"/>
</dbReference>
<comment type="cofactor">
    <cofactor evidence="1">
        <name>pantetheine 4'-phosphate</name>
        <dbReference type="ChEBI" id="CHEBI:47942"/>
    </cofactor>
</comment>
<dbReference type="SUPFAM" id="SSF55048">
    <property type="entry name" value="Probable ACP-binding domain of malonyl-CoA ACP transacylase"/>
    <property type="match status" value="1"/>
</dbReference>
<organism evidence="8 9">
    <name type="scientific">Sporosarcina limicola</name>
    <dbReference type="NCBI Taxonomy" id="34101"/>
    <lineage>
        <taxon>Bacteria</taxon>
        <taxon>Bacillati</taxon>
        <taxon>Bacillota</taxon>
        <taxon>Bacilli</taxon>
        <taxon>Bacillales</taxon>
        <taxon>Caryophanaceae</taxon>
        <taxon>Sporosarcina</taxon>
    </lineage>
</organism>
<evidence type="ECO:0000259" key="7">
    <source>
        <dbReference type="PROSITE" id="PS50075"/>
    </source>
</evidence>
<dbReference type="GO" id="GO:0008610">
    <property type="term" value="P:lipid biosynthetic process"/>
    <property type="evidence" value="ECO:0007669"/>
    <property type="project" value="UniProtKB-ARBA"/>
</dbReference>
<keyword evidence="5" id="KW-0436">Ligase</keyword>
<dbReference type="InterPro" id="IPR000873">
    <property type="entry name" value="AMP-dep_synth/lig_dom"/>
</dbReference>
<dbReference type="InterPro" id="IPR013120">
    <property type="entry name" value="FAR_NAD-bd"/>
</dbReference>
<proteinExistence type="inferred from homology"/>
<dbReference type="Gene3D" id="2.30.38.10">
    <property type="entry name" value="Luciferase, Domain 3"/>
    <property type="match status" value="1"/>
</dbReference>
<dbReference type="Pfam" id="PF00501">
    <property type="entry name" value="AMP-binding"/>
    <property type="match status" value="1"/>
</dbReference>
<name>A0A927MLC6_9BACL</name>
<dbReference type="PANTHER" id="PTHR45527">
    <property type="entry name" value="NONRIBOSOMAL PEPTIDE SYNTHETASE"/>
    <property type="match status" value="1"/>
</dbReference>
<keyword evidence="3" id="KW-0596">Phosphopantetheine</keyword>
<dbReference type="SUPFAM" id="SSF52151">
    <property type="entry name" value="FabD/lysophospholipase-like"/>
    <property type="match status" value="1"/>
</dbReference>
<keyword evidence="4" id="KW-0597">Phosphoprotein</keyword>
<accession>A0A927MLC6</accession>
<dbReference type="Pfam" id="PF00668">
    <property type="entry name" value="Condensation"/>
    <property type="match status" value="1"/>
</dbReference>
<dbReference type="GO" id="GO:0016740">
    <property type="term" value="F:transferase activity"/>
    <property type="evidence" value="ECO:0007669"/>
    <property type="project" value="InterPro"/>
</dbReference>
<dbReference type="InterPro" id="IPR010080">
    <property type="entry name" value="Thioester_reductase-like_dom"/>
</dbReference>
<dbReference type="SUPFAM" id="SSF52777">
    <property type="entry name" value="CoA-dependent acyltransferases"/>
    <property type="match status" value="2"/>
</dbReference>
<dbReference type="GO" id="GO:0031177">
    <property type="term" value="F:phosphopantetheine binding"/>
    <property type="evidence" value="ECO:0007669"/>
    <property type="project" value="TreeGrafter"/>
</dbReference>
<dbReference type="SUPFAM" id="SSF51735">
    <property type="entry name" value="NAD(P)-binding Rossmann-fold domains"/>
    <property type="match status" value="1"/>
</dbReference>
<dbReference type="Gene3D" id="3.40.50.980">
    <property type="match status" value="2"/>
</dbReference>